<proteinExistence type="inferred from homology"/>
<evidence type="ECO:0000256" key="4">
    <source>
        <dbReference type="ARBA" id="ARBA00022679"/>
    </source>
</evidence>
<accession>A0AAE0IIY9</accession>
<keyword evidence="7" id="KW-0325">Glycoprotein</keyword>
<evidence type="ECO:0000256" key="5">
    <source>
        <dbReference type="ARBA" id="ARBA00022729"/>
    </source>
</evidence>
<dbReference type="InterPro" id="IPR004886">
    <property type="entry name" value="Glucanosyltransferase"/>
</dbReference>
<dbReference type="AlphaFoldDB" id="A0AAE0IIY9"/>
<dbReference type="GO" id="GO:0031505">
    <property type="term" value="P:fungal-type cell wall organization"/>
    <property type="evidence" value="ECO:0007669"/>
    <property type="project" value="TreeGrafter"/>
</dbReference>
<evidence type="ECO:0000313" key="12">
    <source>
        <dbReference type="Proteomes" id="UP001283341"/>
    </source>
</evidence>
<evidence type="ECO:0000256" key="3">
    <source>
        <dbReference type="ARBA" id="ARBA00022622"/>
    </source>
</evidence>
<dbReference type="GO" id="GO:0005886">
    <property type="term" value="C:plasma membrane"/>
    <property type="evidence" value="ECO:0007669"/>
    <property type="project" value="UniProtKB-SubCell"/>
</dbReference>
<evidence type="ECO:0000256" key="9">
    <source>
        <dbReference type="RuleBase" id="RU361209"/>
    </source>
</evidence>
<dbReference type="GO" id="GO:0042124">
    <property type="term" value="F:1,3-beta-glucanosyltransferase activity"/>
    <property type="evidence" value="ECO:0007669"/>
    <property type="project" value="TreeGrafter"/>
</dbReference>
<evidence type="ECO:0000256" key="10">
    <source>
        <dbReference type="SAM" id="MobiDB-lite"/>
    </source>
</evidence>
<comment type="caution">
    <text evidence="11">The sequence shown here is derived from an EMBL/GenBank/DDBJ whole genome shotgun (WGS) entry which is preliminary data.</text>
</comment>
<evidence type="ECO:0000313" key="11">
    <source>
        <dbReference type="EMBL" id="KAK3325815.1"/>
    </source>
</evidence>
<keyword evidence="6 9" id="KW-0472">Membrane</keyword>
<evidence type="ECO:0000256" key="7">
    <source>
        <dbReference type="ARBA" id="ARBA00023180"/>
    </source>
</evidence>
<feature type="compositionally biased region" description="Low complexity" evidence="10">
    <location>
        <begin position="399"/>
        <end position="412"/>
    </location>
</feature>
<evidence type="ECO:0000256" key="2">
    <source>
        <dbReference type="ARBA" id="ARBA00007528"/>
    </source>
</evidence>
<name>A0AAE0IIY9_9PEZI</name>
<keyword evidence="3 9" id="KW-0336">GPI-anchor</keyword>
<keyword evidence="12" id="KW-1185">Reference proteome</keyword>
<feature type="region of interest" description="Disordered" evidence="10">
    <location>
        <begin position="389"/>
        <end position="421"/>
    </location>
</feature>
<reference evidence="11" key="2">
    <citation type="submission" date="2023-06" db="EMBL/GenBank/DDBJ databases">
        <authorList>
            <consortium name="Lawrence Berkeley National Laboratory"/>
            <person name="Haridas S."/>
            <person name="Hensen N."/>
            <person name="Bonometti L."/>
            <person name="Westerberg I."/>
            <person name="Brannstrom I.O."/>
            <person name="Guillou S."/>
            <person name="Cros-Aarteil S."/>
            <person name="Calhoun S."/>
            <person name="Kuo A."/>
            <person name="Mondo S."/>
            <person name="Pangilinan J."/>
            <person name="Riley R."/>
            <person name="Labutti K."/>
            <person name="Andreopoulos B."/>
            <person name="Lipzen A."/>
            <person name="Chen C."/>
            <person name="Yanf M."/>
            <person name="Daum C."/>
            <person name="Ng V."/>
            <person name="Clum A."/>
            <person name="Steindorff A."/>
            <person name="Ohm R."/>
            <person name="Martin F."/>
            <person name="Silar P."/>
            <person name="Natvig D."/>
            <person name="Lalanne C."/>
            <person name="Gautier V."/>
            <person name="Ament-Velasquez S.L."/>
            <person name="Kruys A."/>
            <person name="Hutchinson M.I."/>
            <person name="Powell A.J."/>
            <person name="Barry K."/>
            <person name="Miller A.N."/>
            <person name="Grigoriev I.V."/>
            <person name="Debuchy R."/>
            <person name="Gladieux P."/>
            <person name="Thoren M.H."/>
            <person name="Johannesson H."/>
        </authorList>
    </citation>
    <scope>NUCLEOTIDE SEQUENCE</scope>
    <source>
        <strain evidence="11">CBS 118394</strain>
    </source>
</reference>
<keyword evidence="5 9" id="KW-0732">Signal</keyword>
<comment type="function">
    <text evidence="9">Splits internally a 1,3-beta-glucan molecule and transfers the newly generated reducing end (the donor) to the non-reducing end of another 1,3-beta-glucan molecule (the acceptor) forming a 1,3-beta linkage, resulting in the elongation of 1,3-beta-glucan chains in the cell wall.</text>
</comment>
<feature type="chain" id="PRO_5041773967" description="1,3-beta-glucanosyltransferase" evidence="9">
    <location>
        <begin position="22"/>
        <end position="453"/>
    </location>
</feature>
<dbReference type="Gene3D" id="3.20.20.80">
    <property type="entry name" value="Glycosidases"/>
    <property type="match status" value="1"/>
</dbReference>
<evidence type="ECO:0000256" key="1">
    <source>
        <dbReference type="ARBA" id="ARBA00004609"/>
    </source>
</evidence>
<feature type="signal peptide" evidence="9">
    <location>
        <begin position="1"/>
        <end position="21"/>
    </location>
</feature>
<dbReference type="Pfam" id="PF03198">
    <property type="entry name" value="Glyco_hydro_72"/>
    <property type="match status" value="1"/>
</dbReference>
<dbReference type="GO" id="GO:0071970">
    <property type="term" value="P:fungal-type cell wall (1-&gt;3)-beta-D-glucan biosynthetic process"/>
    <property type="evidence" value="ECO:0007669"/>
    <property type="project" value="TreeGrafter"/>
</dbReference>
<reference evidence="11" key="1">
    <citation type="journal article" date="2023" name="Mol. Phylogenet. Evol.">
        <title>Genome-scale phylogeny and comparative genomics of the fungal order Sordariales.</title>
        <authorList>
            <person name="Hensen N."/>
            <person name="Bonometti L."/>
            <person name="Westerberg I."/>
            <person name="Brannstrom I.O."/>
            <person name="Guillou S."/>
            <person name="Cros-Aarteil S."/>
            <person name="Calhoun S."/>
            <person name="Haridas S."/>
            <person name="Kuo A."/>
            <person name="Mondo S."/>
            <person name="Pangilinan J."/>
            <person name="Riley R."/>
            <person name="LaButti K."/>
            <person name="Andreopoulos B."/>
            <person name="Lipzen A."/>
            <person name="Chen C."/>
            <person name="Yan M."/>
            <person name="Daum C."/>
            <person name="Ng V."/>
            <person name="Clum A."/>
            <person name="Steindorff A."/>
            <person name="Ohm R.A."/>
            <person name="Martin F."/>
            <person name="Silar P."/>
            <person name="Natvig D.O."/>
            <person name="Lalanne C."/>
            <person name="Gautier V."/>
            <person name="Ament-Velasquez S.L."/>
            <person name="Kruys A."/>
            <person name="Hutchinson M.I."/>
            <person name="Powell A.J."/>
            <person name="Barry K."/>
            <person name="Miller A.N."/>
            <person name="Grigoriev I.V."/>
            <person name="Debuchy R."/>
            <person name="Gladieux P."/>
            <person name="Hiltunen Thoren M."/>
            <person name="Johannesson H."/>
        </authorList>
    </citation>
    <scope>NUCLEOTIDE SEQUENCE</scope>
    <source>
        <strain evidence="11">CBS 118394</strain>
    </source>
</reference>
<protein>
    <recommendedName>
        <fullName evidence="9">1,3-beta-glucanosyltransferase</fullName>
        <ecNumber evidence="9">2.4.1.-</ecNumber>
    </recommendedName>
</protein>
<gene>
    <name evidence="11" type="ORF">B0H66DRAFT_139459</name>
</gene>
<dbReference type="GO" id="GO:0098552">
    <property type="term" value="C:side of membrane"/>
    <property type="evidence" value="ECO:0007669"/>
    <property type="project" value="UniProtKB-KW"/>
</dbReference>
<keyword evidence="4 9" id="KW-0808">Transferase</keyword>
<evidence type="ECO:0000256" key="8">
    <source>
        <dbReference type="ARBA" id="ARBA00023288"/>
    </source>
</evidence>
<organism evidence="11 12">
    <name type="scientific">Apodospora peruviana</name>
    <dbReference type="NCBI Taxonomy" id="516989"/>
    <lineage>
        <taxon>Eukaryota</taxon>
        <taxon>Fungi</taxon>
        <taxon>Dikarya</taxon>
        <taxon>Ascomycota</taxon>
        <taxon>Pezizomycotina</taxon>
        <taxon>Sordariomycetes</taxon>
        <taxon>Sordariomycetidae</taxon>
        <taxon>Sordariales</taxon>
        <taxon>Lasiosphaeriaceae</taxon>
        <taxon>Apodospora</taxon>
    </lineage>
</organism>
<keyword evidence="8 9" id="KW-0449">Lipoprotein</keyword>
<sequence length="453" mass="48448">MRSICLASALASTMGLGLVSSTPTSTDPEQPNKRASLPTVTVSGNAFWQGSTRFYVRGVDYQPGGSSAMKDPLADTTGCQRDVSEFKKLGINAIRVYMVDNSVNHDTCMKALADAGIYVIIDANNPLYSINRDSPAESYNTKYLQSVFATIDEFIKYDNTLAFFSGNEVVNDSLNSTLSALYVKATTRDMRQYIVNRGYRKVPVGYSAADVSQNRMQLAQYMNCGAEDERSDFFAFNDYSWCNSNFETAGWAYKVKNFTGYGIPVFLSEYGCKTNGRDFGEVAALMSSEMTAVYSGGLMYEYALGENGYGIVKISDSDSVSEQPEFAKFSSALVANPAPTGDGGATRSTSSVPCPTKDDYWLVDSTDLPAMPDGAKVLMVDGAGIGPGLKGDGSQNVGSTSTESGSISSPTTMTTPFNSKNAAGMTTTGSVDKAPLIITGLVMVLTLTGTLLL</sequence>
<dbReference type="SUPFAM" id="SSF51445">
    <property type="entry name" value="(Trans)glycosidases"/>
    <property type="match status" value="1"/>
</dbReference>
<comment type="subcellular location">
    <subcellularLocation>
        <location evidence="1 9">Cell membrane</location>
        <topology evidence="1 9">Lipid-anchor</topology>
        <topology evidence="1 9">GPI-anchor</topology>
    </subcellularLocation>
</comment>
<dbReference type="EMBL" id="JAUEDM010000002">
    <property type="protein sequence ID" value="KAK3325815.1"/>
    <property type="molecule type" value="Genomic_DNA"/>
</dbReference>
<dbReference type="PANTHER" id="PTHR31468:SF5">
    <property type="entry name" value="1,3-BETA-GLUCANOSYLTRANSFERASE GAS5"/>
    <property type="match status" value="1"/>
</dbReference>
<comment type="similarity">
    <text evidence="2 9">Belongs to the glycosyl hydrolase 72 family.</text>
</comment>
<dbReference type="PANTHER" id="PTHR31468">
    <property type="entry name" value="1,3-BETA-GLUCANOSYLTRANSFERASE GAS1"/>
    <property type="match status" value="1"/>
</dbReference>
<evidence type="ECO:0000256" key="6">
    <source>
        <dbReference type="ARBA" id="ARBA00023136"/>
    </source>
</evidence>
<dbReference type="Proteomes" id="UP001283341">
    <property type="component" value="Unassembled WGS sequence"/>
</dbReference>
<dbReference type="EC" id="2.4.1.-" evidence="9"/>
<dbReference type="InterPro" id="IPR017853">
    <property type="entry name" value="GH"/>
</dbReference>